<dbReference type="Proteomes" id="UP000799118">
    <property type="component" value="Unassembled WGS sequence"/>
</dbReference>
<accession>A0A6A4I7C6</accession>
<dbReference type="EMBL" id="ML769410">
    <property type="protein sequence ID" value="KAE9405308.1"/>
    <property type="molecule type" value="Genomic_DNA"/>
</dbReference>
<evidence type="ECO:0000313" key="1">
    <source>
        <dbReference type="EMBL" id="KAE9405308.1"/>
    </source>
</evidence>
<name>A0A6A4I7C6_9AGAR</name>
<protein>
    <submittedName>
        <fullName evidence="1">Uncharacterized protein</fullName>
    </submittedName>
</protein>
<gene>
    <name evidence="1" type="ORF">BT96DRAFT_348718</name>
</gene>
<dbReference type="AlphaFoldDB" id="A0A6A4I7C6"/>
<evidence type="ECO:0000313" key="2">
    <source>
        <dbReference type="Proteomes" id="UP000799118"/>
    </source>
</evidence>
<reference evidence="1" key="1">
    <citation type="journal article" date="2019" name="Environ. Microbiol.">
        <title>Fungal ecological strategies reflected in gene transcription - a case study of two litter decomposers.</title>
        <authorList>
            <person name="Barbi F."/>
            <person name="Kohler A."/>
            <person name="Barry K."/>
            <person name="Baskaran P."/>
            <person name="Daum C."/>
            <person name="Fauchery L."/>
            <person name="Ihrmark K."/>
            <person name="Kuo A."/>
            <person name="LaButti K."/>
            <person name="Lipzen A."/>
            <person name="Morin E."/>
            <person name="Grigoriev I.V."/>
            <person name="Henrissat B."/>
            <person name="Lindahl B."/>
            <person name="Martin F."/>
        </authorList>
    </citation>
    <scope>NUCLEOTIDE SEQUENCE</scope>
    <source>
        <strain evidence="1">JB14</strain>
    </source>
</reference>
<proteinExistence type="predicted"/>
<organism evidence="1 2">
    <name type="scientific">Gymnopus androsaceus JB14</name>
    <dbReference type="NCBI Taxonomy" id="1447944"/>
    <lineage>
        <taxon>Eukaryota</taxon>
        <taxon>Fungi</taxon>
        <taxon>Dikarya</taxon>
        <taxon>Basidiomycota</taxon>
        <taxon>Agaricomycotina</taxon>
        <taxon>Agaricomycetes</taxon>
        <taxon>Agaricomycetidae</taxon>
        <taxon>Agaricales</taxon>
        <taxon>Marasmiineae</taxon>
        <taxon>Omphalotaceae</taxon>
        <taxon>Gymnopus</taxon>
    </lineage>
</organism>
<sequence>MSSPSIVVTKGTSALYSFLWNILTASLPNPHPMLPLCIRTTFNGNQCSLKAFADQILTQCFIDITCYVLSYIILLFCPQCFFRSCVLYAYSSG</sequence>
<keyword evidence="2" id="KW-1185">Reference proteome</keyword>